<evidence type="ECO:0000313" key="2">
    <source>
        <dbReference type="EMBL" id="QKD83736.1"/>
    </source>
</evidence>
<evidence type="ECO:0000313" key="3">
    <source>
        <dbReference type="Proteomes" id="UP000505210"/>
    </source>
</evidence>
<evidence type="ECO:0000256" key="1">
    <source>
        <dbReference type="SAM" id="MobiDB-lite"/>
    </source>
</evidence>
<name>A0A6M8BH98_9CYAN</name>
<feature type="region of interest" description="Disordered" evidence="1">
    <location>
        <begin position="1"/>
        <end position="47"/>
    </location>
</feature>
<dbReference type="AlphaFoldDB" id="A0A6M8BH98"/>
<accession>A0A6M8BH98</accession>
<keyword evidence="3" id="KW-1185">Reference proteome</keyword>
<organism evidence="2 3">
    <name type="scientific">Thermoleptolyngbya sichuanensis A183</name>
    <dbReference type="NCBI Taxonomy" id="2737172"/>
    <lineage>
        <taxon>Bacteria</taxon>
        <taxon>Bacillati</taxon>
        <taxon>Cyanobacteriota</taxon>
        <taxon>Cyanophyceae</taxon>
        <taxon>Oculatellales</taxon>
        <taxon>Oculatellaceae</taxon>
        <taxon>Thermoleptolyngbya</taxon>
        <taxon>Thermoleptolyngbya sichuanensis</taxon>
    </lineage>
</organism>
<reference evidence="2 3" key="1">
    <citation type="submission" date="2020-05" db="EMBL/GenBank/DDBJ databases">
        <title>Complete genome sequence of of a novel Thermoleptolyngbya strain isolated from hot springs of Ganzi, Sichuan China.</title>
        <authorList>
            <person name="Tang J."/>
            <person name="Daroch M."/>
            <person name="Li L."/>
            <person name="Waleron K."/>
            <person name="Waleron M."/>
            <person name="Waleron M."/>
        </authorList>
    </citation>
    <scope>NUCLEOTIDE SEQUENCE [LARGE SCALE GENOMIC DNA]</scope>
    <source>
        <strain evidence="2 3">PKUAC-SCTA183</strain>
    </source>
</reference>
<dbReference type="RefSeq" id="WP_172357687.1">
    <property type="nucleotide sequence ID" value="NZ_CP053661.1"/>
</dbReference>
<dbReference type="KEGG" id="theu:HPC62_17410"/>
<protein>
    <submittedName>
        <fullName evidence="2">Uncharacterized protein</fullName>
    </submittedName>
</protein>
<feature type="compositionally biased region" description="Polar residues" evidence="1">
    <location>
        <begin position="28"/>
        <end position="47"/>
    </location>
</feature>
<gene>
    <name evidence="2" type="ORF">HPC62_17410</name>
</gene>
<dbReference type="Proteomes" id="UP000505210">
    <property type="component" value="Chromosome"/>
</dbReference>
<proteinExistence type="predicted"/>
<dbReference type="EMBL" id="CP053661">
    <property type="protein sequence ID" value="QKD83736.1"/>
    <property type="molecule type" value="Genomic_DNA"/>
</dbReference>
<sequence length="47" mass="4749">MNPFSAGLNLQTGAIADRGKSGNHRGNHSGQSPGQSPGDRSSSSLLV</sequence>